<evidence type="ECO:0000256" key="3">
    <source>
        <dbReference type="ARBA" id="ARBA00022679"/>
    </source>
</evidence>
<comment type="similarity">
    <text evidence="1">Belongs to the glycosyltransferase 2 family.</text>
</comment>
<keyword evidence="7" id="KW-1185">Reference proteome</keyword>
<dbReference type="PANTHER" id="PTHR43630:SF1">
    <property type="entry name" value="POLY-BETA-1,6-N-ACETYL-D-GLUCOSAMINE SYNTHASE"/>
    <property type="match status" value="1"/>
</dbReference>
<dbReference type="CDD" id="cd06423">
    <property type="entry name" value="CESA_like"/>
    <property type="match status" value="1"/>
</dbReference>
<accession>A0A3D9Q9X0</accession>
<evidence type="ECO:0000313" key="7">
    <source>
        <dbReference type="Proteomes" id="UP000256304"/>
    </source>
</evidence>
<name>A0A3D9Q9X0_9BACL</name>
<evidence type="ECO:0000256" key="4">
    <source>
        <dbReference type="SAM" id="Phobius"/>
    </source>
</evidence>
<feature type="transmembrane region" description="Helical" evidence="4">
    <location>
        <begin position="347"/>
        <end position="364"/>
    </location>
</feature>
<evidence type="ECO:0000313" key="6">
    <source>
        <dbReference type="EMBL" id="REE57525.1"/>
    </source>
</evidence>
<feature type="transmembrane region" description="Helical" evidence="4">
    <location>
        <begin position="13"/>
        <end position="38"/>
    </location>
</feature>
<proteinExistence type="inferred from homology"/>
<dbReference type="PANTHER" id="PTHR43630">
    <property type="entry name" value="POLY-BETA-1,6-N-ACETYL-D-GLUCOSAMINE SYNTHASE"/>
    <property type="match status" value="1"/>
</dbReference>
<reference evidence="6 7" key="1">
    <citation type="submission" date="2018-08" db="EMBL/GenBank/DDBJ databases">
        <title>Genomic Encyclopedia of Type Strains, Phase III (KMG-III): the genomes of soil and plant-associated and newly described type strains.</title>
        <authorList>
            <person name="Whitman W."/>
        </authorList>
    </citation>
    <scope>NUCLEOTIDE SEQUENCE [LARGE SCALE GENOMIC DNA]</scope>
    <source>
        <strain evidence="6 7">CGMCC 1.10966</strain>
    </source>
</reference>
<feature type="domain" description="Glycosyltransferase 2-like" evidence="5">
    <location>
        <begin position="65"/>
        <end position="215"/>
    </location>
</feature>
<keyword evidence="2" id="KW-0328">Glycosyltransferase</keyword>
<dbReference type="RefSeq" id="WP_425463939.1">
    <property type="nucleotide sequence ID" value="NZ_QTTN01000053.1"/>
</dbReference>
<feature type="transmembrane region" description="Helical" evidence="4">
    <location>
        <begin position="397"/>
        <end position="417"/>
    </location>
</feature>
<protein>
    <submittedName>
        <fullName evidence="6">Cellulose synthase/poly-beta-1,6-N-acetylglucosamine synthase-like glycosyltransferase</fullName>
    </submittedName>
</protein>
<organism evidence="6 7">
    <name type="scientific">Paenibacillus taihuensis</name>
    <dbReference type="NCBI Taxonomy" id="1156355"/>
    <lineage>
        <taxon>Bacteria</taxon>
        <taxon>Bacillati</taxon>
        <taxon>Bacillota</taxon>
        <taxon>Bacilli</taxon>
        <taxon>Bacillales</taxon>
        <taxon>Paenibacillaceae</taxon>
        <taxon>Paenibacillus</taxon>
    </lineage>
</organism>
<keyword evidence="4" id="KW-1133">Transmembrane helix</keyword>
<dbReference type="Pfam" id="PF00535">
    <property type="entry name" value="Glycos_transf_2"/>
    <property type="match status" value="1"/>
</dbReference>
<dbReference type="GO" id="GO:0016757">
    <property type="term" value="F:glycosyltransferase activity"/>
    <property type="evidence" value="ECO:0007669"/>
    <property type="project" value="UniProtKB-KW"/>
</dbReference>
<dbReference type="EMBL" id="QTTN01000053">
    <property type="protein sequence ID" value="REE57525.1"/>
    <property type="molecule type" value="Genomic_DNA"/>
</dbReference>
<keyword evidence="4" id="KW-0472">Membrane</keyword>
<gene>
    <name evidence="6" type="ORF">A8990_15335</name>
</gene>
<dbReference type="Proteomes" id="UP000256304">
    <property type="component" value="Unassembled WGS sequence"/>
</dbReference>
<evidence type="ECO:0000256" key="1">
    <source>
        <dbReference type="ARBA" id="ARBA00006739"/>
    </source>
</evidence>
<evidence type="ECO:0000259" key="5">
    <source>
        <dbReference type="Pfam" id="PF00535"/>
    </source>
</evidence>
<dbReference type="Gene3D" id="3.90.550.10">
    <property type="entry name" value="Spore Coat Polysaccharide Biosynthesis Protein SpsA, Chain A"/>
    <property type="match status" value="1"/>
</dbReference>
<dbReference type="InterPro" id="IPR001173">
    <property type="entry name" value="Glyco_trans_2-like"/>
</dbReference>
<dbReference type="AlphaFoldDB" id="A0A3D9Q9X0"/>
<keyword evidence="3 6" id="KW-0808">Transferase</keyword>
<dbReference type="SUPFAM" id="SSF53448">
    <property type="entry name" value="Nucleotide-diphospho-sugar transferases"/>
    <property type="match status" value="1"/>
</dbReference>
<keyword evidence="4" id="KW-0812">Transmembrane</keyword>
<comment type="caution">
    <text evidence="6">The sequence shown here is derived from an EMBL/GenBank/DDBJ whole genome shotgun (WGS) entry which is preliminary data.</text>
</comment>
<dbReference type="InterPro" id="IPR029044">
    <property type="entry name" value="Nucleotide-diphossugar_trans"/>
</dbReference>
<sequence length="471" mass="53987">MSMGKLWIDVVGIYGRFILSFMLLATAFYLIMFLFSFLSMRREYKLNRFRSHEALLNIAFTKPVSVIVPAHNEKEGIIESIRSLLGLHYPEFEIIVVNDGSTDGTREQVMEHFRMVPVDRTVRQMLHTEEVTEVYQSQQLPHLFMLDKRNGGKADALNAGINYAKYSYFCSIDGDSILERDALVKIMKPIMTSNEDVIASGGSVRIANGNTIQMGSVKQIKLSTKPLVIYQVVEYLRAFLVGRVGLSRYNLLLVISGAFGVFSKEWVIAAGGYSTKTAGEDMELVVRLQRLIKKRRSNKRIEFAADPVCWTEAPETAAYLRKQRNRWHRGLLESLWTHRGMTLNPRYGFIGLVVFPYFWIIELLGPVVELGGYLFIVLSLFMGGISIEFAVMMFMTFLLYGSLISLLALILEEWGLQKYSNKKDVLKLYLYSLTEMIWYRPLTVLWRVEGIFQFFLGYSAWGDMKRKGISS</sequence>
<evidence type="ECO:0000256" key="2">
    <source>
        <dbReference type="ARBA" id="ARBA00022676"/>
    </source>
</evidence>